<evidence type="ECO:0000256" key="1">
    <source>
        <dbReference type="SAM" id="MobiDB-lite"/>
    </source>
</evidence>
<feature type="compositionally biased region" description="Acidic residues" evidence="1">
    <location>
        <begin position="43"/>
        <end position="52"/>
    </location>
</feature>
<protein>
    <submittedName>
        <fullName evidence="2">Uncharacterized protein</fullName>
    </submittedName>
</protein>
<dbReference type="EMBL" id="HBGV01000611">
    <property type="protein sequence ID" value="CAD9466922.1"/>
    <property type="molecule type" value="Transcribed_RNA"/>
</dbReference>
<accession>A0A7S2DZ13</accession>
<proteinExistence type="predicted"/>
<evidence type="ECO:0000313" key="2">
    <source>
        <dbReference type="EMBL" id="CAD9466922.1"/>
    </source>
</evidence>
<organism evidence="2">
    <name type="scientific">Helicotheca tamesis</name>
    <dbReference type="NCBI Taxonomy" id="374047"/>
    <lineage>
        <taxon>Eukaryota</taxon>
        <taxon>Sar</taxon>
        <taxon>Stramenopiles</taxon>
        <taxon>Ochrophyta</taxon>
        <taxon>Bacillariophyta</taxon>
        <taxon>Mediophyceae</taxon>
        <taxon>Lithodesmiophycidae</taxon>
        <taxon>Lithodesmiales</taxon>
        <taxon>Lithodesmiaceae</taxon>
        <taxon>Helicotheca</taxon>
    </lineage>
</organism>
<reference evidence="2" key="1">
    <citation type="submission" date="2021-01" db="EMBL/GenBank/DDBJ databases">
        <authorList>
            <person name="Corre E."/>
            <person name="Pelletier E."/>
            <person name="Niang G."/>
            <person name="Scheremetjew M."/>
            <person name="Finn R."/>
            <person name="Kale V."/>
            <person name="Holt S."/>
            <person name="Cochrane G."/>
            <person name="Meng A."/>
            <person name="Brown T."/>
            <person name="Cohen L."/>
        </authorList>
    </citation>
    <scope>NUCLEOTIDE SEQUENCE</scope>
    <source>
        <strain evidence="2">CCMP826</strain>
    </source>
</reference>
<feature type="region of interest" description="Disordered" evidence="1">
    <location>
        <begin position="221"/>
        <end position="241"/>
    </location>
</feature>
<gene>
    <name evidence="2" type="ORF">HTAM1171_LOCUS424</name>
</gene>
<sequence length="283" mass="31147">MVSAPTREEEEDNISVTTRSSRISFEFHHSVIFEELSKQADCSPDEESDGEENVSGPHNSREQERLSHKSVYDSILDKEIHAEGHDSDNGAKGFFRRVASDLSLCSALEDEIDPAQIGRIPRCSGSVVSMFEQRVINKEIKAGKIVRALSMEVSEGAENPDRTPRSFFSFKSALRSSQGSCLSIDENSEVACSKNETFQENTPQALNTSRRRSAASLMGREMLENSPTASASERRRSADLITGRGTESIEIPPLASIIKDLSAFNVAFASERALPKKNEGSEN</sequence>
<dbReference type="AlphaFoldDB" id="A0A7S2DZ13"/>
<feature type="region of interest" description="Disordered" evidence="1">
    <location>
        <begin position="36"/>
        <end position="67"/>
    </location>
</feature>
<name>A0A7S2DZ13_9STRA</name>